<accession>A0ABZ0VDX5</accession>
<keyword evidence="2" id="KW-1185">Reference proteome</keyword>
<dbReference type="PANTHER" id="PTHR35332">
    <property type="entry name" value="REGULATION OF ENOLASE PROTEIN 1"/>
    <property type="match status" value="1"/>
</dbReference>
<dbReference type="Gene3D" id="2.60.120.200">
    <property type="match status" value="1"/>
</dbReference>
<dbReference type="InterPro" id="IPR013320">
    <property type="entry name" value="ConA-like_dom_sf"/>
</dbReference>
<name>A0ABZ0VDX5_9MICO</name>
<proteinExistence type="predicted"/>
<dbReference type="SUPFAM" id="SSF49899">
    <property type="entry name" value="Concanavalin A-like lectins/glucanases"/>
    <property type="match status" value="1"/>
</dbReference>
<sequence length="202" mass="21627">MSTSIFPRPIDWAEGRWTHEPAAVERRGDELVVTAVEGSDAWLRTAYGFEHASEHGLIAPLPVGRAMEVEFTADFTEQFDQAGIFVRIDAERWIKSGVEFCDGELGAGAVVTDRRSDWSVGAVPEWSGRRLVIRVSRGEDAITVRGGVAGGAAGEAMRLLRLAPFDGAADAAAGPLVAAPSRAGLTVVFHAWRMTAADASIH</sequence>
<dbReference type="RefSeq" id="WP_322410467.1">
    <property type="nucleotide sequence ID" value="NZ_CP139779.1"/>
</dbReference>
<dbReference type="Pfam" id="PF07081">
    <property type="entry name" value="DUF1349"/>
    <property type="match status" value="1"/>
</dbReference>
<gene>
    <name evidence="1" type="ORF">T9R20_16735</name>
</gene>
<dbReference type="EMBL" id="CP139779">
    <property type="protein sequence ID" value="WQB70320.1"/>
    <property type="molecule type" value="Genomic_DNA"/>
</dbReference>
<reference evidence="1 2" key="1">
    <citation type="submission" date="2023-06" db="EMBL/GenBank/DDBJ databases">
        <title>Rock-solubilizing bacteria, Microbacterium invictum, promotes re-establishment of vegetation in rocky wasteland by accelerating rock bio-weathering and reshaping soil bacterial community.</title>
        <authorList>
            <person name="Liu C."/>
        </authorList>
    </citation>
    <scope>NUCLEOTIDE SEQUENCE [LARGE SCALE GENOMIC DNA]</scope>
    <source>
        <strain evidence="1 2">X-18</strain>
    </source>
</reference>
<evidence type="ECO:0000313" key="1">
    <source>
        <dbReference type="EMBL" id="WQB70320.1"/>
    </source>
</evidence>
<evidence type="ECO:0000313" key="2">
    <source>
        <dbReference type="Proteomes" id="UP001324533"/>
    </source>
</evidence>
<dbReference type="InterPro" id="IPR009784">
    <property type="entry name" value="DUF1349"/>
</dbReference>
<protein>
    <submittedName>
        <fullName evidence="1">DUF1349 domain-containing protein</fullName>
    </submittedName>
</protein>
<organism evidence="1 2">
    <name type="scientific">Microbacterium invictum</name>
    <dbReference type="NCBI Taxonomy" id="515415"/>
    <lineage>
        <taxon>Bacteria</taxon>
        <taxon>Bacillati</taxon>
        <taxon>Actinomycetota</taxon>
        <taxon>Actinomycetes</taxon>
        <taxon>Micrococcales</taxon>
        <taxon>Microbacteriaceae</taxon>
        <taxon>Microbacterium</taxon>
    </lineage>
</organism>
<dbReference type="PANTHER" id="PTHR35332:SF2">
    <property type="entry name" value="REGULATION OF ENOLASE PROTEIN 1"/>
    <property type="match status" value="1"/>
</dbReference>
<dbReference type="Proteomes" id="UP001324533">
    <property type="component" value="Chromosome"/>
</dbReference>